<evidence type="ECO:0000313" key="4">
    <source>
        <dbReference type="Proteomes" id="UP001153737"/>
    </source>
</evidence>
<dbReference type="Proteomes" id="UP001153737">
    <property type="component" value="Chromosome 13"/>
</dbReference>
<evidence type="ECO:0000256" key="2">
    <source>
        <dbReference type="SAM" id="MobiDB-lite"/>
    </source>
</evidence>
<dbReference type="EMBL" id="OU896719">
    <property type="protein sequence ID" value="CAH1119906.1"/>
    <property type="molecule type" value="Genomic_DNA"/>
</dbReference>
<reference evidence="3" key="1">
    <citation type="submission" date="2022-01" db="EMBL/GenBank/DDBJ databases">
        <authorList>
            <person name="King R."/>
        </authorList>
    </citation>
    <scope>NUCLEOTIDE SEQUENCE</scope>
</reference>
<evidence type="ECO:0000256" key="1">
    <source>
        <dbReference type="SAM" id="Coils"/>
    </source>
</evidence>
<protein>
    <submittedName>
        <fullName evidence="3">Uncharacterized protein</fullName>
    </submittedName>
</protein>
<gene>
    <name evidence="3" type="ORF">PHAECO_LOCUS3415</name>
</gene>
<evidence type="ECO:0000313" key="3">
    <source>
        <dbReference type="EMBL" id="CAH1119906.1"/>
    </source>
</evidence>
<feature type="coiled-coil region" evidence="1">
    <location>
        <begin position="240"/>
        <end position="388"/>
    </location>
</feature>
<proteinExistence type="predicted"/>
<sequence>MTQRLKNCPNSINLETIACERYMARLFNKEKVISPGNKCREKTSKSLQPNQNQLARHKIATKQQNFHSPKVPQSPQENAVEAPSDKAPVNTDDHRQRSRSTTVDREPWGQLLKQQRSGDKASVFGNFDPLRTLHFLAKELQFQLQAVIPEDNTVHQMVADMQYALKRVPPEVASSVHLQQALELLPKRSSSRSLSSEKPEKLGVCTNDRTTQTPPSPTEGDNDRLQKLMEENTMKLETNCRQMEKLCLELKDKEDNLSKQLLAQKNQVVYLEKKIADLELENNEILHPRIKILEEEKRKLDSDLRHLSTEQENRQKQAVDDLKSRLSTLKTEKSNFETECTKLKHQLKLSALEKEKYVAVLALRDRQINEIRNEMTHLQEVVNEQLLELQNNMFQGMPMNNEHENAGNDQNDVNFDINRENIGDGTLSTIYSSDGQAQQIFVGKQDHSFRDLPSGDISSSIIQSNMPEEHTTTKNKKSSQQSHEILLEKIDSQASIRNMFNQVKKTAYAISSSTPKGQNLYNLGDQ</sequence>
<feature type="compositionally biased region" description="Polar residues" evidence="2">
    <location>
        <begin position="45"/>
        <end position="54"/>
    </location>
</feature>
<accession>A0A9P0DG14</accession>
<dbReference type="OrthoDB" id="8193820at2759"/>
<organism evidence="3 4">
    <name type="scientific">Phaedon cochleariae</name>
    <name type="common">Mustard beetle</name>
    <dbReference type="NCBI Taxonomy" id="80249"/>
    <lineage>
        <taxon>Eukaryota</taxon>
        <taxon>Metazoa</taxon>
        <taxon>Ecdysozoa</taxon>
        <taxon>Arthropoda</taxon>
        <taxon>Hexapoda</taxon>
        <taxon>Insecta</taxon>
        <taxon>Pterygota</taxon>
        <taxon>Neoptera</taxon>
        <taxon>Endopterygota</taxon>
        <taxon>Coleoptera</taxon>
        <taxon>Polyphaga</taxon>
        <taxon>Cucujiformia</taxon>
        <taxon>Chrysomeloidea</taxon>
        <taxon>Chrysomelidae</taxon>
        <taxon>Chrysomelinae</taxon>
        <taxon>Chrysomelini</taxon>
        <taxon>Phaedon</taxon>
    </lineage>
</organism>
<keyword evidence="1" id="KW-0175">Coiled coil</keyword>
<dbReference type="AlphaFoldDB" id="A0A9P0DG14"/>
<feature type="region of interest" description="Disordered" evidence="2">
    <location>
        <begin position="37"/>
        <end position="121"/>
    </location>
</feature>
<feature type="region of interest" description="Disordered" evidence="2">
    <location>
        <begin position="187"/>
        <end position="222"/>
    </location>
</feature>
<name>A0A9P0DG14_PHACE</name>
<feature type="compositionally biased region" description="Polar residues" evidence="2">
    <location>
        <begin position="61"/>
        <end position="77"/>
    </location>
</feature>
<reference evidence="3" key="2">
    <citation type="submission" date="2022-10" db="EMBL/GenBank/DDBJ databases">
        <authorList>
            <consortium name="ENA_rothamsted_submissions"/>
            <consortium name="culmorum"/>
            <person name="King R."/>
        </authorList>
    </citation>
    <scope>NUCLEOTIDE SEQUENCE</scope>
</reference>
<keyword evidence="4" id="KW-1185">Reference proteome</keyword>